<evidence type="ECO:0000313" key="2">
    <source>
        <dbReference type="Proteomes" id="UP000001366"/>
    </source>
</evidence>
<dbReference type="OrthoDB" id="9823729at2"/>
<protein>
    <submittedName>
        <fullName evidence="1">Uncharacterized protein</fullName>
    </submittedName>
</protein>
<gene>
    <name evidence="1" type="ordered locus">PERMA_1784</name>
</gene>
<keyword evidence="2" id="KW-1185">Reference proteome</keyword>
<accession>C0QSA1</accession>
<reference evidence="1 2" key="1">
    <citation type="journal article" date="2009" name="J. Bacteriol.">
        <title>Complete and draft genome sequences of six members of the Aquificales.</title>
        <authorList>
            <person name="Reysenbach A.L."/>
            <person name="Hamamura N."/>
            <person name="Podar M."/>
            <person name="Griffiths E."/>
            <person name="Ferreira S."/>
            <person name="Hochstein R."/>
            <person name="Heidelberg J."/>
            <person name="Johnson J."/>
            <person name="Mead D."/>
            <person name="Pohorille A."/>
            <person name="Sarmiento M."/>
            <person name="Schweighofer K."/>
            <person name="Seshadri R."/>
            <person name="Voytek M.A."/>
        </authorList>
    </citation>
    <scope>NUCLEOTIDE SEQUENCE [LARGE SCALE GENOMIC DNA]</scope>
    <source>
        <strain evidence="2">DSM 14350 / EX-H1</strain>
    </source>
</reference>
<dbReference type="HOGENOM" id="CLU_1460012_0_0_0"/>
<name>C0QSA1_PERMH</name>
<evidence type="ECO:0000313" key="1">
    <source>
        <dbReference type="EMBL" id="ACO04515.1"/>
    </source>
</evidence>
<proteinExistence type="predicted"/>
<dbReference type="STRING" id="123214.PERMA_1784"/>
<dbReference type="RefSeq" id="WP_012676753.1">
    <property type="nucleotide sequence ID" value="NC_012440.1"/>
</dbReference>
<dbReference type="KEGG" id="pmx:PERMA_1784"/>
<dbReference type="PaxDb" id="123214-PERMA_1784"/>
<organism evidence="1 2">
    <name type="scientific">Persephonella marina (strain DSM 14350 / EX-H1)</name>
    <dbReference type="NCBI Taxonomy" id="123214"/>
    <lineage>
        <taxon>Bacteria</taxon>
        <taxon>Pseudomonadati</taxon>
        <taxon>Aquificota</taxon>
        <taxon>Aquificia</taxon>
        <taxon>Aquificales</taxon>
        <taxon>Hydrogenothermaceae</taxon>
        <taxon>Persephonella</taxon>
    </lineage>
</organism>
<dbReference type="AlphaFoldDB" id="C0QSA1"/>
<sequence length="185" mass="21524">MELDIQYQGQTFTFRFSTPSEKDINAFIELNRKGKTEKASKVLVFSAVDPRDRTKLKDSPELVRDRVAVIIGQHLGLTEEDPYIEDEKLYVPVYDPELEIEMFEEFTLKSFNYEKTKEMLKNARGIKLVEKMKEAIIDSVEESQKMKNVLESFPLIAIRIFPVLVKTIEDEVKAEIKKSESLQQK</sequence>
<dbReference type="Proteomes" id="UP000001366">
    <property type="component" value="Chromosome"/>
</dbReference>
<dbReference type="EMBL" id="CP001230">
    <property type="protein sequence ID" value="ACO04515.1"/>
    <property type="molecule type" value="Genomic_DNA"/>
</dbReference>